<sequence length="1578" mass="183797">MKNIILGWLNDDLKLDVTQKYVTGSFKNGVLIARILYSYKIINDRILDEMIKGADAEEYFSNLIKLSYWMKLLGINFSLDTIKDLIAGKGTASMQIMYQIYLSLNTKMYRSKLGDIRKRQEEYIDWCYKNVRIENSSSAQSCLQHQDVKYNGSNTVQNSIETNYFHRNVSGVDDIDGDSGGRHFSYSHKSCTSTEQDKSRKIIKFDHSKTESEYITLIKNNLAKDAGREDMKSRLNKNIMNQVWINIDKKCEDMDNLQYSSQTLPNRETVIDYGKKISKKNLPRPTSSKGDESKKEKKTLQKEKKARAKNNKILDNSNNVSLIHQQYTENKQIDWPKRDSEQNYMSDEIERIWSYNSNRKLEQHRKLWNKRIKLQKICRYNICKNIIEYCIDSAIQQTEESLKSEALPRINDHDEFFLTKSHSSHSNLESSSEIPVLNITTRKYQRHKECSYNEYFYLTGDWFDQKLLAGAENFRDDGDNNNIVLGCIIYSLFDSDDTRLRPSKLKKYPISCVVSNPSNGGLLRKCLQAVLGKSSILVVDRETAIDYCKNIYTENLPHPPSSKGNKSKKEKKTRAKKSSKKSIRNQSIHNFKDQEVQVDGVPDADDLNHLNECIRNGQDISDCLRTKNVFGSDLVVKCVASVLKSHQNRLRGWVAVNFPSSYEETCLFENYLAGRNTITRRDNNPENVRSTFQAESLRNSSAESDEKHPYYSVLIPNLSLDDNHFITKYISMMHNEKRPGEERGSERIDRRESKSVDLENHFRKLEIFHELKYDKLDMQMIIDLANFIITVPDGNFGYEIDENALTLSLDIGKPPSTKKSKKSRKNPQNPEVNPFLPDQNKISTEDFSRNYKPGDANWVFFDCSLPSDMRLYLIQLWQLTESSYLDSLDKLFASFHKIEEKVNLYWKYVEEKVRKRLFNNEERNLELKNFTEKHNIVPSTQNQLDKMKKGTGCDALISRLLFKLWQISDLKRKDAEDIITKLLDDSATVVGLMKNFWNIFETLMLVEMQKCIRTLIIIQHYYFTALEVKNIDSILFFDNELKTILSNIFDEPDWKDNSSIETFIVKHSDLFIHTAQELAKLVNKKRKKLEIDLANSTSIFALPISKVTALLNEWEAAADYEIQRLFFRISIIKRKALFDIISLNDIAKELNLELSSLIEEIFLQDDNCCANFSAQIDNAHKDNICITGSFEFIGNEYYFRRKLTNCEEFKQEVGLVITPSKYFTLAQLEKMSIHLKALAPSRRIDRISLSFLLDDWNHKKSNRMLPDYWCDLTRQQIYDILESISSKNGTVDWKDFLLFGTLEAYPSKAELLTQYKIFINLDSQQLGTISFEDFANHNTLWFGSSQIDGLKKLLFWIFKTEDDRFDYHSFLMKLCKDEDPALGFGKALSLSYNRCVVVTDEDINLKRSVEEYRECTLKIVKQILDQVVLDVINLTENALLYEYHDFEQDNVPLWWKLGRLPIASPFKSSASPLPAIEGENLPINQLQKLDWTKYVPSELLIKLLEEERDTMRMQCTENIDKFFNENCTRLKNKELINVAHILRKDPFIVDQISKDTRFKAISLPNLINKENKEKNISM</sequence>
<evidence type="ECO:0000259" key="2">
    <source>
        <dbReference type="PROSITE" id="PS50021"/>
    </source>
</evidence>
<dbReference type="PROSITE" id="PS50021">
    <property type="entry name" value="CH"/>
    <property type="match status" value="1"/>
</dbReference>
<feature type="region of interest" description="Disordered" evidence="1">
    <location>
        <begin position="682"/>
        <end position="703"/>
    </location>
</feature>
<comment type="caution">
    <text evidence="3">The sequence shown here is derived from an EMBL/GenBank/DDBJ whole genome shotgun (WGS) entry which is preliminary data.</text>
</comment>
<dbReference type="InterPro" id="IPR056199">
    <property type="entry name" value="SPEF2_C"/>
</dbReference>
<dbReference type="Pfam" id="PF24082">
    <property type="entry name" value="SPEF2_C"/>
    <property type="match status" value="1"/>
</dbReference>
<gene>
    <name evidence="3" type="ORF">LSTR_LSTR000110</name>
</gene>
<dbReference type="Gene3D" id="1.10.418.10">
    <property type="entry name" value="Calponin-like domain"/>
    <property type="match status" value="1"/>
</dbReference>
<name>A0A482X6X9_LAOST</name>
<feature type="compositionally biased region" description="Polar residues" evidence="1">
    <location>
        <begin position="685"/>
        <end position="702"/>
    </location>
</feature>
<dbReference type="EMBL" id="QKKF02016774">
    <property type="protein sequence ID" value="RZF41396.1"/>
    <property type="molecule type" value="Genomic_DNA"/>
</dbReference>
<dbReference type="InterPro" id="IPR036872">
    <property type="entry name" value="CH_dom_sf"/>
</dbReference>
<dbReference type="STRING" id="195883.A0A482X6X9"/>
<organism evidence="3 4">
    <name type="scientific">Laodelphax striatellus</name>
    <name type="common">Small brown planthopper</name>
    <name type="synonym">Delphax striatella</name>
    <dbReference type="NCBI Taxonomy" id="195883"/>
    <lineage>
        <taxon>Eukaryota</taxon>
        <taxon>Metazoa</taxon>
        <taxon>Ecdysozoa</taxon>
        <taxon>Arthropoda</taxon>
        <taxon>Hexapoda</taxon>
        <taxon>Insecta</taxon>
        <taxon>Pterygota</taxon>
        <taxon>Neoptera</taxon>
        <taxon>Paraneoptera</taxon>
        <taxon>Hemiptera</taxon>
        <taxon>Auchenorrhyncha</taxon>
        <taxon>Fulgoroidea</taxon>
        <taxon>Delphacidae</taxon>
        <taxon>Criomorphinae</taxon>
        <taxon>Laodelphax</taxon>
    </lineage>
</organism>
<dbReference type="InParanoid" id="A0A482X6X9"/>
<dbReference type="PANTHER" id="PTHR14919">
    <property type="entry name" value="KPL2-RELATED"/>
    <property type="match status" value="1"/>
</dbReference>
<protein>
    <recommendedName>
        <fullName evidence="2">Calponin-homology (CH) domain-containing protein</fullName>
    </recommendedName>
</protein>
<evidence type="ECO:0000256" key="1">
    <source>
        <dbReference type="SAM" id="MobiDB-lite"/>
    </source>
</evidence>
<feature type="region of interest" description="Disordered" evidence="1">
    <location>
        <begin position="272"/>
        <end position="309"/>
    </location>
</feature>
<feature type="compositionally biased region" description="Basic residues" evidence="1">
    <location>
        <begin position="816"/>
        <end position="825"/>
    </location>
</feature>
<feature type="compositionally biased region" description="Basic residues" evidence="1">
    <location>
        <begin position="565"/>
        <end position="583"/>
    </location>
</feature>
<dbReference type="OrthoDB" id="62528at2759"/>
<proteinExistence type="predicted"/>
<dbReference type="InterPro" id="IPR001715">
    <property type="entry name" value="CH_dom"/>
</dbReference>
<dbReference type="GO" id="GO:0005737">
    <property type="term" value="C:cytoplasm"/>
    <property type="evidence" value="ECO:0007669"/>
    <property type="project" value="UniProtKB-ARBA"/>
</dbReference>
<dbReference type="InterPro" id="IPR010441">
    <property type="entry name" value="CH_2"/>
</dbReference>
<dbReference type="InterPro" id="IPR052634">
    <property type="entry name" value="Sperm_flagellar-bone_growth"/>
</dbReference>
<dbReference type="Pfam" id="PF06294">
    <property type="entry name" value="CH_2"/>
    <property type="match status" value="1"/>
</dbReference>
<feature type="domain" description="Calponin-homology (CH)" evidence="2">
    <location>
        <begin position="1"/>
        <end position="105"/>
    </location>
</feature>
<keyword evidence="4" id="KW-1185">Reference proteome</keyword>
<feature type="region of interest" description="Disordered" evidence="1">
    <location>
        <begin position="558"/>
        <end position="586"/>
    </location>
</feature>
<reference evidence="3 4" key="1">
    <citation type="journal article" date="2017" name="Gigascience">
        <title>Genome sequence of the small brown planthopper, Laodelphax striatellus.</title>
        <authorList>
            <person name="Zhu J."/>
            <person name="Jiang F."/>
            <person name="Wang X."/>
            <person name="Yang P."/>
            <person name="Bao Y."/>
            <person name="Zhao W."/>
            <person name="Wang W."/>
            <person name="Lu H."/>
            <person name="Wang Q."/>
            <person name="Cui N."/>
            <person name="Li J."/>
            <person name="Chen X."/>
            <person name="Luo L."/>
            <person name="Yu J."/>
            <person name="Kang L."/>
            <person name="Cui F."/>
        </authorList>
    </citation>
    <scope>NUCLEOTIDE SEQUENCE [LARGE SCALE GENOMIC DNA]</scope>
    <source>
        <strain evidence="3">Lst14</strain>
    </source>
</reference>
<evidence type="ECO:0000313" key="4">
    <source>
        <dbReference type="Proteomes" id="UP000291343"/>
    </source>
</evidence>
<feature type="region of interest" description="Disordered" evidence="1">
    <location>
        <begin position="811"/>
        <end position="839"/>
    </location>
</feature>
<accession>A0A482X6X9</accession>
<dbReference type="PANTHER" id="PTHR14919:SF0">
    <property type="entry name" value="SPERM FLAGELLAR PROTEIN 2"/>
    <property type="match status" value="1"/>
</dbReference>
<evidence type="ECO:0000313" key="3">
    <source>
        <dbReference type="EMBL" id="RZF41396.1"/>
    </source>
</evidence>
<dbReference type="Proteomes" id="UP000291343">
    <property type="component" value="Unassembled WGS sequence"/>
</dbReference>
<feature type="compositionally biased region" description="Basic and acidic residues" evidence="1">
    <location>
        <begin position="289"/>
        <end position="303"/>
    </location>
</feature>